<accession>A0A9W4IIB2</accession>
<comment type="caution">
    <text evidence="1">The sequence shown here is derived from an EMBL/GenBank/DDBJ whole genome shotgun (WGS) entry which is preliminary data.</text>
</comment>
<dbReference type="PANTHER" id="PTHR40780">
    <property type="entry name" value="DUF3669 DOMAIN-CONTAINING PROTEIN"/>
    <property type="match status" value="1"/>
</dbReference>
<reference evidence="1" key="1">
    <citation type="submission" date="2021-07" db="EMBL/GenBank/DDBJ databases">
        <authorList>
            <person name="Branca A.L. A."/>
        </authorList>
    </citation>
    <scope>NUCLEOTIDE SEQUENCE</scope>
</reference>
<evidence type="ECO:0000313" key="2">
    <source>
        <dbReference type="Proteomes" id="UP001152646"/>
    </source>
</evidence>
<sequence length="364" mass="41560">MSEHRGLNLSDPSTGSDASYITRNARIAEIYLNATQLEQLPDTVILERCLSLRSVISTTSTFSQLLQTARKRPHLQQINQIGVGLQGVVFERVGKESALKKEKPGNESRSSNLRKEYTIHCQVSAAFERYQLLTNSETLVPKAFRFIPKTGEELFWEELLPKLPQEYRTRDNSMLLQRILPLPKVVRRALINKFITTDVSQARTLLADPRNKHCLARVYLGKENGTLSHESPLRNFPMYLDNMKEIGIDTIKLANALAEQRLRGNPPDFQHRAVCLFLLDFGQCDIVDLSQESETVYQAFKGAMVTGDNQYFIPHANQPELFAAFKEGYSAAGTIILADKRLESKFDMKEFIQQYEEYAEDFLY</sequence>
<protein>
    <submittedName>
        <fullName evidence="1">Uncharacterized protein</fullName>
    </submittedName>
</protein>
<dbReference type="PANTHER" id="PTHR40780:SF2">
    <property type="entry name" value="DUF3669 DOMAIN-CONTAINING PROTEIN"/>
    <property type="match status" value="1"/>
</dbReference>
<name>A0A9W4IIB2_9EURO</name>
<proteinExistence type="predicted"/>
<dbReference type="AlphaFoldDB" id="A0A9W4IIB2"/>
<dbReference type="Proteomes" id="UP001152646">
    <property type="component" value="Unassembled WGS sequence"/>
</dbReference>
<dbReference type="OrthoDB" id="2993351at2759"/>
<dbReference type="EMBL" id="CAJVPA010000055">
    <property type="protein sequence ID" value="CAG8282875.1"/>
    <property type="molecule type" value="Genomic_DNA"/>
</dbReference>
<evidence type="ECO:0000313" key="1">
    <source>
        <dbReference type="EMBL" id="CAG8282875.1"/>
    </source>
</evidence>
<organism evidence="1 2">
    <name type="scientific">Penicillium salamii</name>
    <dbReference type="NCBI Taxonomy" id="1612424"/>
    <lineage>
        <taxon>Eukaryota</taxon>
        <taxon>Fungi</taxon>
        <taxon>Dikarya</taxon>
        <taxon>Ascomycota</taxon>
        <taxon>Pezizomycotina</taxon>
        <taxon>Eurotiomycetes</taxon>
        <taxon>Eurotiomycetidae</taxon>
        <taxon>Eurotiales</taxon>
        <taxon>Aspergillaceae</taxon>
        <taxon>Penicillium</taxon>
    </lineage>
</organism>
<gene>
    <name evidence="1" type="ORF">PSALAMII_LOCUS1493</name>
</gene>